<evidence type="ECO:0008006" key="6">
    <source>
        <dbReference type="Google" id="ProtNLM"/>
    </source>
</evidence>
<dbReference type="CDD" id="cd03814">
    <property type="entry name" value="GT4-like"/>
    <property type="match status" value="1"/>
</dbReference>
<evidence type="ECO:0000256" key="1">
    <source>
        <dbReference type="ARBA" id="ARBA00022676"/>
    </source>
</evidence>
<proteinExistence type="predicted"/>
<feature type="domain" description="Glycosyltransferase subfamily 4-like N-terminal" evidence="3">
    <location>
        <begin position="45"/>
        <end position="206"/>
    </location>
</feature>
<dbReference type="PANTHER" id="PTHR45947">
    <property type="entry name" value="SULFOQUINOVOSYL TRANSFERASE SQD2"/>
    <property type="match status" value="1"/>
</dbReference>
<dbReference type="PANTHER" id="PTHR45947:SF3">
    <property type="entry name" value="SULFOQUINOVOSYL TRANSFERASE SQD2"/>
    <property type="match status" value="1"/>
</dbReference>
<dbReference type="AlphaFoldDB" id="A0A448ZJU4"/>
<gene>
    <name evidence="4" type="ORF">PSNMU_V1.4_AUG-EV-PASAV3_0092700</name>
</gene>
<dbReference type="Gene3D" id="3.40.50.2000">
    <property type="entry name" value="Glycogen Phosphorylase B"/>
    <property type="match status" value="2"/>
</dbReference>
<keyword evidence="1" id="KW-0808">Transferase</keyword>
<dbReference type="SUPFAM" id="SSF53756">
    <property type="entry name" value="UDP-Glycosyltransferase/glycogen phosphorylase"/>
    <property type="match status" value="1"/>
</dbReference>
<dbReference type="OrthoDB" id="443318at2759"/>
<dbReference type="InterPro" id="IPR001296">
    <property type="entry name" value="Glyco_trans_1"/>
</dbReference>
<name>A0A448ZJU4_9STRA</name>
<feature type="domain" description="Glycosyl transferase family 1" evidence="2">
    <location>
        <begin position="253"/>
        <end position="415"/>
    </location>
</feature>
<dbReference type="Pfam" id="PF00534">
    <property type="entry name" value="Glycos_transf_1"/>
    <property type="match status" value="1"/>
</dbReference>
<reference evidence="4 5" key="1">
    <citation type="submission" date="2019-01" db="EMBL/GenBank/DDBJ databases">
        <authorList>
            <person name="Ferrante I. M."/>
        </authorList>
    </citation>
    <scope>NUCLEOTIDE SEQUENCE [LARGE SCALE GENOMIC DNA]</scope>
    <source>
        <strain evidence="4 5">B856</strain>
    </source>
</reference>
<dbReference type="GO" id="GO:0016757">
    <property type="term" value="F:glycosyltransferase activity"/>
    <property type="evidence" value="ECO:0007669"/>
    <property type="project" value="UniProtKB-KW"/>
</dbReference>
<dbReference type="Pfam" id="PF13439">
    <property type="entry name" value="Glyco_transf_4"/>
    <property type="match status" value="1"/>
</dbReference>
<keyword evidence="1" id="KW-0328">Glycosyltransferase</keyword>
<dbReference type="InterPro" id="IPR050194">
    <property type="entry name" value="Glycosyltransferase_grp1"/>
</dbReference>
<protein>
    <recommendedName>
        <fullName evidence="6">Glycosyl transferase family 1 domain-containing protein</fullName>
    </recommendedName>
</protein>
<organism evidence="4 5">
    <name type="scientific">Pseudo-nitzschia multistriata</name>
    <dbReference type="NCBI Taxonomy" id="183589"/>
    <lineage>
        <taxon>Eukaryota</taxon>
        <taxon>Sar</taxon>
        <taxon>Stramenopiles</taxon>
        <taxon>Ochrophyta</taxon>
        <taxon>Bacillariophyta</taxon>
        <taxon>Bacillariophyceae</taxon>
        <taxon>Bacillariophycidae</taxon>
        <taxon>Bacillariales</taxon>
        <taxon>Bacillariaceae</taxon>
        <taxon>Pseudo-nitzschia</taxon>
    </lineage>
</organism>
<dbReference type="Proteomes" id="UP000291116">
    <property type="component" value="Unassembled WGS sequence"/>
</dbReference>
<evidence type="ECO:0000259" key="3">
    <source>
        <dbReference type="Pfam" id="PF13439"/>
    </source>
</evidence>
<evidence type="ECO:0000313" key="4">
    <source>
        <dbReference type="EMBL" id="VEU42313.1"/>
    </source>
</evidence>
<dbReference type="EMBL" id="CAACVS010000433">
    <property type="protein sequence ID" value="VEU42313.1"/>
    <property type="molecule type" value="Genomic_DNA"/>
</dbReference>
<keyword evidence="5" id="KW-1185">Reference proteome</keyword>
<dbReference type="InterPro" id="IPR028098">
    <property type="entry name" value="Glyco_trans_4-like_N"/>
</dbReference>
<sequence>MRMIDSFATDDDETINHHGGNQEQKIWKICILCEPPPITYRSGQAARFRLLMKHLSDHHHNTHKLQLVTADAVSASPPLHCFNGKIPIHYTLGFCPRQYKTMTLSCDASLKSLRVLFPSQQKFDLIHVSSPGLLLFPAILASQLYQIPLLMSYHTHLPIYARSYLPRPFNALGEILAWFGLIIVHFFADLTLVTSPQIEDEFRARYSTMRFMLPSSINNMSLLVWKKGVDTTAFHPIHRDREMRERMIGTHGNPDDFLIVHVGRLAKEKRLKDLRGVLEEINTRRNWNRNRTCPTIRLCIVGSGPEEEELRRYFEGTPTVFLGRLDGKELGQAFASGDVFCMPSDSETLGFVVLESMASGVPCVAARAGGPIDLIEDNVTGYLVPTGDVSAFADRIEAMMNDQELRRRLSLAARKEMERWSWYASMEQIRDQAYPKCVENFRSRRLSQRLYHRFMGQAKKPKTS</sequence>
<evidence type="ECO:0000259" key="2">
    <source>
        <dbReference type="Pfam" id="PF00534"/>
    </source>
</evidence>
<evidence type="ECO:0000313" key="5">
    <source>
        <dbReference type="Proteomes" id="UP000291116"/>
    </source>
</evidence>
<accession>A0A448ZJU4</accession>